<dbReference type="Proteomes" id="UP000010866">
    <property type="component" value="Chromosome"/>
</dbReference>
<dbReference type="EMBL" id="CP003362">
    <property type="protein sequence ID" value="AGB48997.1"/>
    <property type="molecule type" value="Genomic_DNA"/>
</dbReference>
<proteinExistence type="predicted"/>
<dbReference type="STRING" id="867904.Metho_0747"/>
<evidence type="ECO:0000313" key="1">
    <source>
        <dbReference type="EMBL" id="AGB48997.1"/>
    </source>
</evidence>
<evidence type="ECO:0000313" key="2">
    <source>
        <dbReference type="Proteomes" id="UP000010866"/>
    </source>
</evidence>
<dbReference type="OrthoDB" id="120192at2157"/>
<accession>L0KU94</accession>
<dbReference type="InterPro" id="IPR014514">
    <property type="entry name" value="UCP021940"/>
</dbReference>
<dbReference type="AlphaFoldDB" id="L0KU94"/>
<protein>
    <recommendedName>
        <fullName evidence="3">DUF2209 domain-containing protein</fullName>
    </recommendedName>
</protein>
<dbReference type="KEGG" id="mhz:Metho_0747"/>
<organism evidence="1 2">
    <name type="scientific">Methanomethylovorans hollandica (strain DSM 15978 / NBRC 107637 / DMS1)</name>
    <dbReference type="NCBI Taxonomy" id="867904"/>
    <lineage>
        <taxon>Archaea</taxon>
        <taxon>Methanobacteriati</taxon>
        <taxon>Methanobacteriota</taxon>
        <taxon>Stenosarchaea group</taxon>
        <taxon>Methanomicrobia</taxon>
        <taxon>Methanosarcinales</taxon>
        <taxon>Methanosarcinaceae</taxon>
        <taxon>Methanomethylovorans</taxon>
    </lineage>
</organism>
<reference evidence="2" key="1">
    <citation type="submission" date="2012-02" db="EMBL/GenBank/DDBJ databases">
        <title>Complete sequence of chromosome of Methanomethylovorans hollandica DSM 15978.</title>
        <authorList>
            <person name="Lucas S."/>
            <person name="Copeland A."/>
            <person name="Lapidus A."/>
            <person name="Glavina del Rio T."/>
            <person name="Dalin E."/>
            <person name="Tice H."/>
            <person name="Bruce D."/>
            <person name="Goodwin L."/>
            <person name="Pitluck S."/>
            <person name="Peters L."/>
            <person name="Mikhailova N."/>
            <person name="Held B."/>
            <person name="Kyrpides N."/>
            <person name="Mavromatis K."/>
            <person name="Ivanova N."/>
            <person name="Brettin T."/>
            <person name="Detter J.C."/>
            <person name="Han C."/>
            <person name="Larimer F."/>
            <person name="Land M."/>
            <person name="Hauser L."/>
            <person name="Markowitz V."/>
            <person name="Cheng J.-F."/>
            <person name="Hugenholtz P."/>
            <person name="Woyke T."/>
            <person name="Wu D."/>
            <person name="Spring S."/>
            <person name="Schroeder M."/>
            <person name="Brambilla E."/>
            <person name="Klenk H.-P."/>
            <person name="Eisen J.A."/>
        </authorList>
    </citation>
    <scope>NUCLEOTIDE SEQUENCE [LARGE SCALE GENOMIC DNA]</scope>
    <source>
        <strain evidence="2">DSM 15978 / NBRC 107637 / DMS1</strain>
    </source>
</reference>
<dbReference type="Pfam" id="PF09974">
    <property type="entry name" value="DUF2209"/>
    <property type="match status" value="1"/>
</dbReference>
<dbReference type="RefSeq" id="WP_015324165.1">
    <property type="nucleotide sequence ID" value="NC_019977.1"/>
</dbReference>
<sequence>MFDIIAVDISGRHVEDGEYFMVCVAVSFSVFPDHIDKTHQINIRHFTSRNAPEINDVATMVEKTVEGLNPQATIVMEAGDMFNRPQWLVTGMFSRDFKYQESLSERRAIEIAHHISMSARRLLKVKCAFSLQSDKEDLINEKSDRCAEGRSRQ</sequence>
<gene>
    <name evidence="1" type="ordered locus">Metho_0747</name>
</gene>
<evidence type="ECO:0008006" key="3">
    <source>
        <dbReference type="Google" id="ProtNLM"/>
    </source>
</evidence>
<keyword evidence="2" id="KW-1185">Reference proteome</keyword>
<dbReference type="HOGENOM" id="CLU_143941_0_0_2"/>
<name>L0KU94_METHD</name>
<dbReference type="GeneID" id="14407960"/>